<feature type="domain" description="Retropepsins" evidence="2">
    <location>
        <begin position="7"/>
        <end position="88"/>
    </location>
</feature>
<dbReference type="CDD" id="cd00303">
    <property type="entry name" value="retropepsin_like"/>
    <property type="match status" value="1"/>
</dbReference>
<keyword evidence="4" id="KW-1185">Reference proteome</keyword>
<dbReference type="AlphaFoldDB" id="A0A9P6GW26"/>
<name>A0A9P6GW26_9MICR</name>
<keyword evidence="1" id="KW-0378">Hydrolase</keyword>
<evidence type="ECO:0000313" key="3">
    <source>
        <dbReference type="EMBL" id="KAF9761288.1"/>
    </source>
</evidence>
<dbReference type="SUPFAM" id="SSF50630">
    <property type="entry name" value="Acid proteases"/>
    <property type="match status" value="1"/>
</dbReference>
<dbReference type="Pfam" id="PF00077">
    <property type="entry name" value="RVP"/>
    <property type="match status" value="1"/>
</dbReference>
<reference evidence="3 4" key="1">
    <citation type="journal article" date="2020" name="Genome Biol. Evol.">
        <title>Comparative genomics of strictly vertically transmitted, feminizing microsporidia endosymbionts of amphipod crustaceans.</title>
        <authorList>
            <person name="Cormier A."/>
            <person name="Chebbi M.A."/>
            <person name="Giraud I."/>
            <person name="Wattier R."/>
            <person name="Teixeira M."/>
            <person name="Gilbert C."/>
            <person name="Rigaud T."/>
            <person name="Cordaux R."/>
        </authorList>
    </citation>
    <scope>NUCLEOTIDE SEQUENCE [LARGE SCALE GENOMIC DNA]</scope>
    <source>
        <strain evidence="3 4">Ou3-Ou53</strain>
    </source>
</reference>
<gene>
    <name evidence="3" type="ORF">NGRA_2748</name>
</gene>
<accession>A0A9P6GW26</accession>
<evidence type="ECO:0000313" key="4">
    <source>
        <dbReference type="Proteomes" id="UP000740883"/>
    </source>
</evidence>
<dbReference type="EMBL" id="SBJO01000372">
    <property type="protein sequence ID" value="KAF9761288.1"/>
    <property type="molecule type" value="Genomic_DNA"/>
</dbReference>
<dbReference type="GO" id="GO:0016787">
    <property type="term" value="F:hydrolase activity"/>
    <property type="evidence" value="ECO:0007669"/>
    <property type="project" value="UniProtKB-KW"/>
</dbReference>
<dbReference type="Gene3D" id="2.40.70.10">
    <property type="entry name" value="Acid Proteases"/>
    <property type="match status" value="1"/>
</dbReference>
<evidence type="ECO:0000256" key="1">
    <source>
        <dbReference type="ARBA" id="ARBA00022801"/>
    </source>
</evidence>
<dbReference type="InterPro" id="IPR018061">
    <property type="entry name" value="Retropepsins"/>
</dbReference>
<proteinExistence type="predicted"/>
<evidence type="ECO:0000259" key="2">
    <source>
        <dbReference type="Pfam" id="PF00077"/>
    </source>
</evidence>
<organism evidence="3 4">
    <name type="scientific">Nosema granulosis</name>
    <dbReference type="NCBI Taxonomy" id="83296"/>
    <lineage>
        <taxon>Eukaryota</taxon>
        <taxon>Fungi</taxon>
        <taxon>Fungi incertae sedis</taxon>
        <taxon>Microsporidia</taxon>
        <taxon>Nosematidae</taxon>
        <taxon>Nosema</taxon>
    </lineage>
</organism>
<dbReference type="OrthoDB" id="2195731at2759"/>
<comment type="caution">
    <text evidence="3">The sequence shown here is derived from an EMBL/GenBank/DDBJ whole genome shotgun (WGS) entry which is preliminary data.</text>
</comment>
<protein>
    <recommendedName>
        <fullName evidence="2">Retropepsins domain-containing protein</fullName>
    </recommendedName>
</protein>
<dbReference type="Proteomes" id="UP000740883">
    <property type="component" value="Unassembled WGS sequence"/>
</dbReference>
<sequence length="129" mass="14527">MGKPPHLTLIDTGANISLININQIKNMGRVVPVQTRIKSASGSLINILGVIENIKIKVHDEEITFSPVVYKGQPEYTILGVDVIVKYQKLVENIMGKWSSRININSHASQKKTTHYLQPKKKIDLRKNK</sequence>
<dbReference type="InterPro" id="IPR021109">
    <property type="entry name" value="Peptidase_aspartic_dom_sf"/>
</dbReference>